<dbReference type="EMBL" id="LQZQ01000050">
    <property type="protein sequence ID" value="KYG71732.1"/>
    <property type="molecule type" value="Genomic_DNA"/>
</dbReference>
<protein>
    <submittedName>
        <fullName evidence="2">Uncharacterized protein</fullName>
    </submittedName>
</protein>
<evidence type="ECO:0000313" key="2">
    <source>
        <dbReference type="EMBL" id="KYG71732.1"/>
    </source>
</evidence>
<dbReference type="Proteomes" id="UP000075583">
    <property type="component" value="Unassembled WGS sequence"/>
</dbReference>
<sequence length="60" mass="6657">MSFPVVMDGEKLPVISTNSHFCGLPSRTQQSGPSEQEEKEMRRMAEANNDFIGVIGFLLV</sequence>
<accession>A0A150WZL3</accession>
<organism evidence="2 3">
    <name type="scientific">Roseivirga ehrenbergii (strain DSM 102268 / JCM 13514 / KCTC 12282 / NCIMB 14502 / KMM 6017)</name>
    <dbReference type="NCBI Taxonomy" id="279360"/>
    <lineage>
        <taxon>Bacteria</taxon>
        <taxon>Pseudomonadati</taxon>
        <taxon>Bacteroidota</taxon>
        <taxon>Cytophagia</taxon>
        <taxon>Cytophagales</taxon>
        <taxon>Roseivirgaceae</taxon>
        <taxon>Roseivirga</taxon>
    </lineage>
</organism>
<feature type="region of interest" description="Disordered" evidence="1">
    <location>
        <begin position="18"/>
        <end position="37"/>
    </location>
</feature>
<feature type="compositionally biased region" description="Polar residues" evidence="1">
    <location>
        <begin position="18"/>
        <end position="34"/>
    </location>
</feature>
<evidence type="ECO:0000313" key="3">
    <source>
        <dbReference type="Proteomes" id="UP000075583"/>
    </source>
</evidence>
<evidence type="ECO:0000256" key="1">
    <source>
        <dbReference type="SAM" id="MobiDB-lite"/>
    </source>
</evidence>
<proteinExistence type="predicted"/>
<name>A0A150WZL3_ROSEK</name>
<keyword evidence="3" id="KW-1185">Reference proteome</keyword>
<gene>
    <name evidence="2" type="ORF">MB14_10470</name>
</gene>
<reference evidence="2" key="1">
    <citation type="submission" date="2016-01" db="EMBL/GenBank/DDBJ databases">
        <title>Genome sequencing of Roseivirga ehrenbergii KMM 6017.</title>
        <authorList>
            <person name="Selvaratnam C."/>
            <person name="Thevarajoo S."/>
            <person name="Goh K.M."/>
            <person name="Ee R."/>
            <person name="Chan K.-G."/>
            <person name="Chong C.S."/>
        </authorList>
    </citation>
    <scope>NUCLEOTIDE SEQUENCE [LARGE SCALE GENOMIC DNA]</scope>
    <source>
        <strain evidence="2">KMM 6017</strain>
    </source>
</reference>
<comment type="caution">
    <text evidence="2">The sequence shown here is derived from an EMBL/GenBank/DDBJ whole genome shotgun (WGS) entry which is preliminary data.</text>
</comment>
<dbReference type="AlphaFoldDB" id="A0A150WZL3"/>